<evidence type="ECO:0000313" key="2">
    <source>
        <dbReference type="EMBL" id="MED6286737.1"/>
    </source>
</evidence>
<dbReference type="Proteomes" id="UP001352852">
    <property type="component" value="Unassembled WGS sequence"/>
</dbReference>
<organism evidence="2 3">
    <name type="scientific">Characodon lateralis</name>
    <dbReference type="NCBI Taxonomy" id="208331"/>
    <lineage>
        <taxon>Eukaryota</taxon>
        <taxon>Metazoa</taxon>
        <taxon>Chordata</taxon>
        <taxon>Craniata</taxon>
        <taxon>Vertebrata</taxon>
        <taxon>Euteleostomi</taxon>
        <taxon>Actinopterygii</taxon>
        <taxon>Neopterygii</taxon>
        <taxon>Teleostei</taxon>
        <taxon>Neoteleostei</taxon>
        <taxon>Acanthomorphata</taxon>
        <taxon>Ovalentaria</taxon>
        <taxon>Atherinomorphae</taxon>
        <taxon>Cyprinodontiformes</taxon>
        <taxon>Goodeidae</taxon>
        <taxon>Characodon</taxon>
    </lineage>
</organism>
<protein>
    <submittedName>
        <fullName evidence="2">Uncharacterized protein</fullName>
    </submittedName>
</protein>
<feature type="region of interest" description="Disordered" evidence="1">
    <location>
        <begin position="1"/>
        <end position="31"/>
    </location>
</feature>
<evidence type="ECO:0000313" key="3">
    <source>
        <dbReference type="Proteomes" id="UP001352852"/>
    </source>
</evidence>
<dbReference type="EMBL" id="JAHUTJ010057934">
    <property type="protein sequence ID" value="MED6286737.1"/>
    <property type="molecule type" value="Genomic_DNA"/>
</dbReference>
<name>A0ABU7EHL7_9TELE</name>
<accession>A0ABU7EHL7</accession>
<keyword evidence="3" id="KW-1185">Reference proteome</keyword>
<gene>
    <name evidence="2" type="ORF">CHARACLAT_009195</name>
</gene>
<reference evidence="2 3" key="1">
    <citation type="submission" date="2021-06" db="EMBL/GenBank/DDBJ databases">
        <authorList>
            <person name="Palmer J.M."/>
        </authorList>
    </citation>
    <scope>NUCLEOTIDE SEQUENCE [LARGE SCALE GENOMIC DNA]</scope>
    <source>
        <strain evidence="2 3">CL_MEX2019</strain>
        <tissue evidence="2">Muscle</tissue>
    </source>
</reference>
<evidence type="ECO:0000256" key="1">
    <source>
        <dbReference type="SAM" id="MobiDB-lite"/>
    </source>
</evidence>
<comment type="caution">
    <text evidence="2">The sequence shown here is derived from an EMBL/GenBank/DDBJ whole genome shotgun (WGS) entry which is preliminary data.</text>
</comment>
<proteinExistence type="predicted"/>
<sequence>MQQHLGKGGRCKGQATPPPHQKTFRRSSDSRARIKCSVVLQKACKIVNLFFAVGMGRQPPIDCIYIKKIENLFNLCFVFYVGLVRPTLFFCKAALGNRPYQIAGEYPVQAA</sequence>